<keyword evidence="2" id="KW-1185">Reference proteome</keyword>
<dbReference type="EMBL" id="JASPKY010000398">
    <property type="protein sequence ID" value="KAK9702164.1"/>
    <property type="molecule type" value="Genomic_DNA"/>
</dbReference>
<sequence>MPDVTRSDSQRSDASLRPRVSFNRDVHVKRIVPREGFRTVGALSGDIKTPPAVSPVRKERLSKSKKQLAKEASEVLDQVDKLDCIVQNNRKFAISEN</sequence>
<evidence type="ECO:0000313" key="2">
    <source>
        <dbReference type="Proteomes" id="UP001458880"/>
    </source>
</evidence>
<reference evidence="1 2" key="1">
    <citation type="journal article" date="2024" name="BMC Genomics">
        <title>De novo assembly and annotation of Popillia japonica's genome with initial clues to its potential as an invasive pest.</title>
        <authorList>
            <person name="Cucini C."/>
            <person name="Boschi S."/>
            <person name="Funari R."/>
            <person name="Cardaioli E."/>
            <person name="Iannotti N."/>
            <person name="Marturano G."/>
            <person name="Paoli F."/>
            <person name="Bruttini M."/>
            <person name="Carapelli A."/>
            <person name="Frati F."/>
            <person name="Nardi F."/>
        </authorList>
    </citation>
    <scope>NUCLEOTIDE SEQUENCE [LARGE SCALE GENOMIC DNA]</scope>
    <source>
        <strain evidence="1">DMR45628</strain>
    </source>
</reference>
<dbReference type="Proteomes" id="UP001458880">
    <property type="component" value="Unassembled WGS sequence"/>
</dbReference>
<organism evidence="1 2">
    <name type="scientific">Popillia japonica</name>
    <name type="common">Japanese beetle</name>
    <dbReference type="NCBI Taxonomy" id="7064"/>
    <lineage>
        <taxon>Eukaryota</taxon>
        <taxon>Metazoa</taxon>
        <taxon>Ecdysozoa</taxon>
        <taxon>Arthropoda</taxon>
        <taxon>Hexapoda</taxon>
        <taxon>Insecta</taxon>
        <taxon>Pterygota</taxon>
        <taxon>Neoptera</taxon>
        <taxon>Endopterygota</taxon>
        <taxon>Coleoptera</taxon>
        <taxon>Polyphaga</taxon>
        <taxon>Scarabaeiformia</taxon>
        <taxon>Scarabaeidae</taxon>
        <taxon>Rutelinae</taxon>
        <taxon>Popillia</taxon>
    </lineage>
</organism>
<comment type="caution">
    <text evidence="1">The sequence shown here is derived from an EMBL/GenBank/DDBJ whole genome shotgun (WGS) entry which is preliminary data.</text>
</comment>
<dbReference type="AlphaFoldDB" id="A0AAW1JFD2"/>
<name>A0AAW1JFD2_POPJA</name>
<protein>
    <submittedName>
        <fullName evidence="1">Uncharacterized protein</fullName>
    </submittedName>
</protein>
<gene>
    <name evidence="1" type="ORF">QE152_g30121</name>
</gene>
<proteinExistence type="predicted"/>
<evidence type="ECO:0000313" key="1">
    <source>
        <dbReference type="EMBL" id="KAK9702164.1"/>
    </source>
</evidence>
<accession>A0AAW1JFD2</accession>